<feature type="domain" description="CBS" evidence="4">
    <location>
        <begin position="94"/>
        <end position="152"/>
    </location>
</feature>
<protein>
    <submittedName>
        <fullName evidence="5">Histidine kinase</fullName>
    </submittedName>
</protein>
<keyword evidence="5" id="KW-0418">Kinase</keyword>
<evidence type="ECO:0000256" key="1">
    <source>
        <dbReference type="ARBA" id="ARBA00023122"/>
    </source>
</evidence>
<dbReference type="InterPro" id="IPR051257">
    <property type="entry name" value="Diverse_CBS-Domain"/>
</dbReference>
<dbReference type="EMBL" id="PVZS01000003">
    <property type="protein sequence ID" value="PSC06445.1"/>
    <property type="molecule type" value="Genomic_DNA"/>
</dbReference>
<feature type="domain" description="BON" evidence="3">
    <location>
        <begin position="157"/>
        <end position="225"/>
    </location>
</feature>
<evidence type="ECO:0000313" key="6">
    <source>
        <dbReference type="Proteomes" id="UP000239772"/>
    </source>
</evidence>
<dbReference type="OrthoDB" id="9783590at2"/>
<dbReference type="PROSITE" id="PS51371">
    <property type="entry name" value="CBS"/>
    <property type="match status" value="2"/>
</dbReference>
<dbReference type="InterPro" id="IPR014004">
    <property type="entry name" value="Transpt-assoc_nodulatn_dom_bac"/>
</dbReference>
<proteinExistence type="predicted"/>
<dbReference type="PANTHER" id="PTHR43080:SF26">
    <property type="entry name" value="REGULATORY PROTEIN"/>
    <property type="match status" value="1"/>
</dbReference>
<organism evidence="5 6">
    <name type="scientific">Alsobacter soli</name>
    <dbReference type="NCBI Taxonomy" id="2109933"/>
    <lineage>
        <taxon>Bacteria</taxon>
        <taxon>Pseudomonadati</taxon>
        <taxon>Pseudomonadota</taxon>
        <taxon>Alphaproteobacteria</taxon>
        <taxon>Hyphomicrobiales</taxon>
        <taxon>Alsobacteraceae</taxon>
        <taxon>Alsobacter</taxon>
    </lineage>
</organism>
<evidence type="ECO:0000313" key="5">
    <source>
        <dbReference type="EMBL" id="PSC06445.1"/>
    </source>
</evidence>
<keyword evidence="6" id="KW-1185">Reference proteome</keyword>
<reference evidence="6" key="1">
    <citation type="submission" date="2018-03" db="EMBL/GenBank/DDBJ databases">
        <authorList>
            <person name="Sun L."/>
            <person name="Liu H."/>
            <person name="Chen W."/>
            <person name="Huang K."/>
            <person name="Liu W."/>
            <person name="Gao X."/>
        </authorList>
    </citation>
    <scope>NUCLEOTIDE SEQUENCE [LARGE SCALE GENOMIC DNA]</scope>
    <source>
        <strain evidence="6">SH9</strain>
    </source>
</reference>
<gene>
    <name evidence="5" type="ORF">SLNSH_03980</name>
</gene>
<evidence type="ECO:0000259" key="4">
    <source>
        <dbReference type="PROSITE" id="PS51371"/>
    </source>
</evidence>
<dbReference type="SMART" id="SM00116">
    <property type="entry name" value="CBS"/>
    <property type="match status" value="2"/>
</dbReference>
<feature type="domain" description="CBS" evidence="4">
    <location>
        <begin position="7"/>
        <end position="67"/>
    </location>
</feature>
<keyword evidence="1 2" id="KW-0129">CBS domain</keyword>
<dbReference type="PIRSF" id="PIRSF036990">
    <property type="entry name" value="UCP036990_CBS_BON"/>
    <property type="match status" value="1"/>
</dbReference>
<accession>A0A2T1HXV5</accession>
<dbReference type="SMART" id="SM00749">
    <property type="entry name" value="BON"/>
    <property type="match status" value="1"/>
</dbReference>
<sequence length="238" mass="25335">MLAKDVMTPGVVSISPEASIKDAAALMLERHISGLPVIDEAGALVGMVTEGDLLKRVELGTQQKRPKWLEFILGPGRMSTDYVQTRGRKVGEVMTSRVVTVNEDADLADVVTSMNDHRIKRIPVLRGGSVIGLVTRADLLKALEGMLERGAVAANPSDLEIRSAILAELEAQSWAPTGTINISVQGGVVELNGCIFDDREREALQVAAENVAGVKAVKDHVTTIEPYSGTVISQGDAA</sequence>
<dbReference type="Pfam" id="PF00571">
    <property type="entry name" value="CBS"/>
    <property type="match status" value="2"/>
</dbReference>
<dbReference type="SUPFAM" id="SSF54631">
    <property type="entry name" value="CBS-domain pair"/>
    <property type="match status" value="1"/>
</dbReference>
<dbReference type="GO" id="GO:0016301">
    <property type="term" value="F:kinase activity"/>
    <property type="evidence" value="ECO:0007669"/>
    <property type="project" value="UniProtKB-KW"/>
</dbReference>
<evidence type="ECO:0000259" key="3">
    <source>
        <dbReference type="PROSITE" id="PS50914"/>
    </source>
</evidence>
<comment type="caution">
    <text evidence="5">The sequence shown here is derived from an EMBL/GenBank/DDBJ whole genome shotgun (WGS) entry which is preliminary data.</text>
</comment>
<dbReference type="Proteomes" id="UP000239772">
    <property type="component" value="Unassembled WGS sequence"/>
</dbReference>
<dbReference type="InterPro" id="IPR017080">
    <property type="entry name" value="UCP036990_CBS_BON"/>
</dbReference>
<dbReference type="PROSITE" id="PS50914">
    <property type="entry name" value="BON"/>
    <property type="match status" value="1"/>
</dbReference>
<dbReference type="PANTHER" id="PTHR43080">
    <property type="entry name" value="CBS DOMAIN-CONTAINING PROTEIN CBSX3, MITOCHONDRIAL"/>
    <property type="match status" value="1"/>
</dbReference>
<dbReference type="CDD" id="cd04586">
    <property type="entry name" value="CBS_pair_BON_assoc"/>
    <property type="match status" value="1"/>
</dbReference>
<keyword evidence="5" id="KW-0808">Transferase</keyword>
<dbReference type="Pfam" id="PF04972">
    <property type="entry name" value="BON"/>
    <property type="match status" value="1"/>
</dbReference>
<dbReference type="InterPro" id="IPR046342">
    <property type="entry name" value="CBS_dom_sf"/>
</dbReference>
<dbReference type="AlphaFoldDB" id="A0A2T1HXV5"/>
<dbReference type="Gene3D" id="3.10.580.10">
    <property type="entry name" value="CBS-domain"/>
    <property type="match status" value="1"/>
</dbReference>
<dbReference type="RefSeq" id="WP_106335359.1">
    <property type="nucleotide sequence ID" value="NZ_PVZS01000003.1"/>
</dbReference>
<dbReference type="InterPro" id="IPR007055">
    <property type="entry name" value="BON_dom"/>
</dbReference>
<dbReference type="InterPro" id="IPR000644">
    <property type="entry name" value="CBS_dom"/>
</dbReference>
<dbReference type="Gene3D" id="3.30.1340.30">
    <property type="match status" value="1"/>
</dbReference>
<evidence type="ECO:0000256" key="2">
    <source>
        <dbReference type="PROSITE-ProRule" id="PRU00703"/>
    </source>
</evidence>
<name>A0A2T1HXV5_9HYPH</name>